<dbReference type="InterPro" id="IPR000504">
    <property type="entry name" value="RRM_dom"/>
</dbReference>
<dbReference type="Gene3D" id="3.30.70.330">
    <property type="match status" value="1"/>
</dbReference>
<dbReference type="STRING" id="41447.ENSSDUP00000016309"/>
<evidence type="ECO:0000259" key="2">
    <source>
        <dbReference type="PROSITE" id="PS50102"/>
    </source>
</evidence>
<name>A0A3B4UCA9_SERDU</name>
<dbReference type="SUPFAM" id="SSF54928">
    <property type="entry name" value="RNA-binding domain, RBD"/>
    <property type="match status" value="1"/>
</dbReference>
<protein>
    <recommendedName>
        <fullName evidence="2">RRM domain-containing protein</fullName>
    </recommendedName>
</protein>
<dbReference type="InterPro" id="IPR035979">
    <property type="entry name" value="RBD_domain_sf"/>
</dbReference>
<evidence type="ECO:0000256" key="1">
    <source>
        <dbReference type="PROSITE-ProRule" id="PRU00176"/>
    </source>
</evidence>
<keyword evidence="4" id="KW-1185">Reference proteome</keyword>
<feature type="domain" description="RRM" evidence="2">
    <location>
        <begin position="31"/>
        <end position="105"/>
    </location>
</feature>
<dbReference type="Pfam" id="PF00076">
    <property type="entry name" value="RRM_1"/>
    <property type="match status" value="1"/>
</dbReference>
<organism evidence="3 4">
    <name type="scientific">Seriola dumerili</name>
    <name type="common">Greater amberjack</name>
    <name type="synonym">Caranx dumerili</name>
    <dbReference type="NCBI Taxonomy" id="41447"/>
    <lineage>
        <taxon>Eukaryota</taxon>
        <taxon>Metazoa</taxon>
        <taxon>Chordata</taxon>
        <taxon>Craniata</taxon>
        <taxon>Vertebrata</taxon>
        <taxon>Euteleostomi</taxon>
        <taxon>Actinopterygii</taxon>
        <taxon>Neopterygii</taxon>
        <taxon>Teleostei</taxon>
        <taxon>Neoteleostei</taxon>
        <taxon>Acanthomorphata</taxon>
        <taxon>Carangaria</taxon>
        <taxon>Carangiformes</taxon>
        <taxon>Carangidae</taxon>
        <taxon>Seriola</taxon>
    </lineage>
</organism>
<evidence type="ECO:0000313" key="3">
    <source>
        <dbReference type="Ensembl" id="ENSSDUP00000016309.1"/>
    </source>
</evidence>
<evidence type="ECO:0000313" key="4">
    <source>
        <dbReference type="Proteomes" id="UP000261420"/>
    </source>
</evidence>
<dbReference type="Proteomes" id="UP000261420">
    <property type="component" value="Unplaced"/>
</dbReference>
<dbReference type="GeneTree" id="ENSGT00940000170019"/>
<keyword evidence="1" id="KW-0694">RNA-binding</keyword>
<sequence>MGDNTAPKRRVYINLPKKYMADLAEHYELDHGLVIKELNPCLNEGYIRAYFREWGTITACKIKKCSKNKSMAYVRFSAEDEADRADWAGPHFIGGIEVEVKRVVSPKVSKACASVSLLMYIKIEILILWKETQIDSI</sequence>
<accession>A0A3B4UCA9</accession>
<dbReference type="GO" id="GO:0003723">
    <property type="term" value="F:RNA binding"/>
    <property type="evidence" value="ECO:0007669"/>
    <property type="project" value="UniProtKB-UniRule"/>
</dbReference>
<proteinExistence type="predicted"/>
<dbReference type="InterPro" id="IPR012677">
    <property type="entry name" value="Nucleotide-bd_a/b_plait_sf"/>
</dbReference>
<dbReference type="Ensembl" id="ENSSDUT00000016611.1">
    <property type="protein sequence ID" value="ENSSDUP00000016309.1"/>
    <property type="gene ID" value="ENSSDUG00000011905.1"/>
</dbReference>
<dbReference type="AlphaFoldDB" id="A0A3B4UCA9"/>
<dbReference type="OMA" id="RPYICIP"/>
<dbReference type="PROSITE" id="PS50102">
    <property type="entry name" value="RRM"/>
    <property type="match status" value="1"/>
</dbReference>
<reference evidence="3" key="2">
    <citation type="submission" date="2025-09" db="UniProtKB">
        <authorList>
            <consortium name="Ensembl"/>
        </authorList>
    </citation>
    <scope>IDENTIFICATION</scope>
</reference>
<reference evidence="3" key="1">
    <citation type="submission" date="2025-08" db="UniProtKB">
        <authorList>
            <consortium name="Ensembl"/>
        </authorList>
    </citation>
    <scope>IDENTIFICATION</scope>
</reference>